<evidence type="ECO:0000313" key="4">
    <source>
        <dbReference type="EnsemblPlants" id="TraesCS4A02G427400.1.cds1"/>
    </source>
</evidence>
<dbReference type="OrthoDB" id="664427at2759"/>
<dbReference type="SMR" id="A0A3B6I1X5"/>
<dbReference type="Gene3D" id="6.20.40.10">
    <property type="match status" value="1"/>
</dbReference>
<dbReference type="Gramene" id="TraesCLE_scaffold_017830_01G000200.1">
    <property type="protein sequence ID" value="TraesCLE_scaffold_017830_01G000200.1"/>
    <property type="gene ID" value="TraesCLE_scaffold_017830_01G000200"/>
</dbReference>
<evidence type="ECO:0000313" key="5">
    <source>
        <dbReference type="Proteomes" id="UP000019116"/>
    </source>
</evidence>
<dbReference type="SUPFAM" id="SSF56574">
    <property type="entry name" value="Serpins"/>
    <property type="match status" value="2"/>
</dbReference>
<feature type="domain" description="Serpin" evidence="3">
    <location>
        <begin position="1"/>
        <end position="477"/>
    </location>
</feature>
<sequence>MAADALQDRSASGGPRVAFACGVWSDLSRPLKPAFREAVVGTYKAEASTVNFQGAPEETRGQINAWAAQVTRNLIRNVLPKGSINPATTRVVLGNAMYFKGKWEDQPFDRRYTVHEPFHRLARSQVAVPFMQSTMSQFVAVHDGFKVLKLRYKMVAPDHEEHVHPPPYLGLILIVPIPWCNHGRVGQSGEYGGPDHGAPYSHAHVRASYNRRGRSANYISTGPPPYFRHRPYPPPPFRNPTSPYAYPRPYPNGALGRFGHPPNPPYIALPHVPGRTGYPGNAFGNRYKPDPWAGNAYPSQCAARSVFSGSNRTGYTQFSMCIFLPDAHDGLWGLLDTIASRPGFLHDHLPEQQIALREFRMPKFKLSFHSSIVAVLKKLGLELPFCERGNLSEMVEGDGSGLPIVVGDVIHKAVVEVNEEGTEAAAVTVLVGALGCARPPSPPTPPQVDFIADHPFAYYIVEEATGAVVFAGHVLDPSKE</sequence>
<dbReference type="Gramene" id="TraesROB_scaffold_017698_01G000100.1">
    <property type="protein sequence ID" value="TraesROB_scaffold_017698_01G000100.1"/>
    <property type="gene ID" value="TraesROB_scaffold_017698_01G000100"/>
</dbReference>
<dbReference type="Gene3D" id="3.30.497.10">
    <property type="entry name" value="Antithrombin, subunit I, domain 2"/>
    <property type="match status" value="1"/>
</dbReference>
<dbReference type="Gene3D" id="2.10.310.10">
    <property type="entry name" value="Serpins superfamily"/>
    <property type="match status" value="1"/>
</dbReference>
<dbReference type="PANTHER" id="PTHR11461">
    <property type="entry name" value="SERINE PROTEASE INHIBITOR, SERPIN"/>
    <property type="match status" value="1"/>
</dbReference>
<dbReference type="InterPro" id="IPR036186">
    <property type="entry name" value="Serpin_sf"/>
</dbReference>
<dbReference type="EnsemblPlants" id="TraesCS4A02G427400.1">
    <property type="protein sequence ID" value="TraesCS4A02G427400.1.cds1"/>
    <property type="gene ID" value="TraesCS4A02G427400"/>
</dbReference>
<dbReference type="Gramene" id="TraesCS4A03G1062400.1">
    <property type="protein sequence ID" value="TraesCS4A03G1062400.1.CDS1"/>
    <property type="gene ID" value="TraesCS4A03G1062400"/>
</dbReference>
<keyword evidence="5" id="KW-1185">Reference proteome</keyword>
<dbReference type="GO" id="GO:0005615">
    <property type="term" value="C:extracellular space"/>
    <property type="evidence" value="ECO:0000318"/>
    <property type="project" value="GO_Central"/>
</dbReference>
<reference evidence="4" key="2">
    <citation type="submission" date="2018-10" db="UniProtKB">
        <authorList>
            <consortium name="EnsemblPlants"/>
        </authorList>
    </citation>
    <scope>IDENTIFICATION</scope>
</reference>
<organism evidence="4">
    <name type="scientific">Triticum aestivum</name>
    <name type="common">Wheat</name>
    <dbReference type="NCBI Taxonomy" id="4565"/>
    <lineage>
        <taxon>Eukaryota</taxon>
        <taxon>Viridiplantae</taxon>
        <taxon>Streptophyta</taxon>
        <taxon>Embryophyta</taxon>
        <taxon>Tracheophyta</taxon>
        <taxon>Spermatophyta</taxon>
        <taxon>Magnoliopsida</taxon>
        <taxon>Liliopsida</taxon>
        <taxon>Poales</taxon>
        <taxon>Poaceae</taxon>
        <taxon>BOP clade</taxon>
        <taxon>Pooideae</taxon>
        <taxon>Triticodae</taxon>
        <taxon>Triticeae</taxon>
        <taxon>Triticinae</taxon>
        <taxon>Triticum</taxon>
    </lineage>
</organism>
<dbReference type="SMART" id="SM00093">
    <property type="entry name" value="SERPIN"/>
    <property type="match status" value="1"/>
</dbReference>
<dbReference type="Gramene" id="TraesCS4A02G427400.1">
    <property type="protein sequence ID" value="TraesCS4A02G427400.1.cds1"/>
    <property type="gene ID" value="TraesCS4A02G427400"/>
</dbReference>
<evidence type="ECO:0000259" key="3">
    <source>
        <dbReference type="SMART" id="SM00093"/>
    </source>
</evidence>
<dbReference type="InterPro" id="IPR000215">
    <property type="entry name" value="Serpin_fam"/>
</dbReference>
<dbReference type="AlphaFoldDB" id="A0A3B6I1X5"/>
<dbReference type="STRING" id="4565.A0A3B6I1X5"/>
<comment type="similarity">
    <text evidence="1 2">Belongs to the serpin family.</text>
</comment>
<name>A0A3B6I1X5_WHEAT</name>
<dbReference type="GO" id="GO:0004867">
    <property type="term" value="F:serine-type endopeptidase inhibitor activity"/>
    <property type="evidence" value="ECO:0007669"/>
    <property type="project" value="InterPro"/>
</dbReference>
<dbReference type="Pfam" id="PF00079">
    <property type="entry name" value="Serpin"/>
    <property type="match status" value="2"/>
</dbReference>
<evidence type="ECO:0000256" key="1">
    <source>
        <dbReference type="ARBA" id="ARBA00009500"/>
    </source>
</evidence>
<accession>A0A3B6I1X5</accession>
<evidence type="ECO:0000256" key="2">
    <source>
        <dbReference type="RuleBase" id="RU000411"/>
    </source>
</evidence>
<dbReference type="Gramene" id="TraesKAR4A01G0447590.1">
    <property type="protein sequence ID" value="cds.TraesKAR4A01G0447590.1"/>
    <property type="gene ID" value="TraesKAR4A01G0447590"/>
</dbReference>
<dbReference type="Gramene" id="TraesCAD_scaffold_000999_01G001100.1">
    <property type="protein sequence ID" value="TraesCAD_scaffold_000999_01G001100.1"/>
    <property type="gene ID" value="TraesCAD_scaffold_000999_01G001100"/>
</dbReference>
<dbReference type="Gene3D" id="2.30.39.10">
    <property type="entry name" value="Alpha-1-antitrypsin, domain 1"/>
    <property type="match status" value="2"/>
</dbReference>
<dbReference type="InterPro" id="IPR042185">
    <property type="entry name" value="Serpin_sf_2"/>
</dbReference>
<proteinExistence type="inferred from homology"/>
<dbReference type="PANTHER" id="PTHR11461:SF380">
    <property type="entry name" value="SERPIN DOMAIN-CONTAINING PROTEIN"/>
    <property type="match status" value="1"/>
</dbReference>
<dbReference type="Proteomes" id="UP000019116">
    <property type="component" value="Chromosome 4A"/>
</dbReference>
<dbReference type="InterPro" id="IPR023796">
    <property type="entry name" value="Serpin_dom"/>
</dbReference>
<protein>
    <recommendedName>
        <fullName evidence="3">Serpin domain-containing protein</fullName>
    </recommendedName>
</protein>
<reference evidence="4" key="1">
    <citation type="submission" date="2018-08" db="EMBL/GenBank/DDBJ databases">
        <authorList>
            <person name="Rossello M."/>
        </authorList>
    </citation>
    <scope>NUCLEOTIDE SEQUENCE [LARGE SCALE GENOMIC DNA]</scope>
    <source>
        <strain evidence="4">cv. Chinese Spring</strain>
    </source>
</reference>
<dbReference type="InterPro" id="IPR042178">
    <property type="entry name" value="Serpin_sf_1"/>
</dbReference>
<dbReference type="OMA" id="KPDPWAG"/>